<dbReference type="RefSeq" id="WP_353892661.1">
    <property type="nucleotide sequence ID" value="NZ_CP159485.1"/>
</dbReference>
<accession>A0AAU8HRA0</accession>
<dbReference type="AlphaFoldDB" id="A0AAU8HRA0"/>
<dbReference type="EMBL" id="CP159485">
    <property type="protein sequence ID" value="XCI28084.1"/>
    <property type="molecule type" value="Genomic_DNA"/>
</dbReference>
<evidence type="ECO:0000256" key="1">
    <source>
        <dbReference type="SAM" id="MobiDB-lite"/>
    </source>
</evidence>
<protein>
    <submittedName>
        <fullName evidence="3">Uncharacterized protein</fullName>
    </submittedName>
</protein>
<gene>
    <name evidence="3" type="ORF">PRVXH_002029</name>
</gene>
<reference evidence="3" key="1">
    <citation type="journal article" date="2018" name="Antonie Van Leeuwenhoek">
        <title>Proteinivorax hydrogeniformans sp. nov., an anaerobic, haloalkaliphilic bacterium fermenting proteinaceous compounds with high hydrogen production.</title>
        <authorList>
            <person name="Boltyanskaya Y."/>
            <person name="Detkova E."/>
            <person name="Pimenov N."/>
            <person name="Kevbrin V."/>
        </authorList>
    </citation>
    <scope>NUCLEOTIDE SEQUENCE</scope>
    <source>
        <strain evidence="3">Z-710</strain>
    </source>
</reference>
<keyword evidence="2" id="KW-0472">Membrane</keyword>
<keyword evidence="2" id="KW-0812">Transmembrane</keyword>
<feature type="transmembrane region" description="Helical" evidence="2">
    <location>
        <begin position="54"/>
        <end position="72"/>
    </location>
</feature>
<feature type="region of interest" description="Disordered" evidence="1">
    <location>
        <begin position="1"/>
        <end position="24"/>
    </location>
</feature>
<evidence type="ECO:0000256" key="2">
    <source>
        <dbReference type="SAM" id="Phobius"/>
    </source>
</evidence>
<sequence length="92" mass="10695">MYHNDKPQKINKTHEERIYNEERRTDDELENADITGKEAFILVLAAFRAYLPQLLIFLLPLIIICVLIYIFVGPAPMDDPYSEVLLMLNSLT</sequence>
<organism evidence="3">
    <name type="scientific">Proteinivorax hydrogeniformans</name>
    <dbReference type="NCBI Taxonomy" id="1826727"/>
    <lineage>
        <taxon>Bacteria</taxon>
        <taxon>Bacillati</taxon>
        <taxon>Bacillota</taxon>
        <taxon>Clostridia</taxon>
        <taxon>Eubacteriales</taxon>
        <taxon>Proteinivoracaceae</taxon>
        <taxon>Proteinivorax</taxon>
    </lineage>
</organism>
<keyword evidence="2" id="KW-1133">Transmembrane helix</keyword>
<reference evidence="3" key="2">
    <citation type="submission" date="2024-06" db="EMBL/GenBank/DDBJ databases">
        <authorList>
            <person name="Petrova K.O."/>
            <person name="Toshchakov S.V."/>
            <person name="Boltjanskaja Y.V."/>
            <person name="Kevbrin V.V."/>
        </authorList>
    </citation>
    <scope>NUCLEOTIDE SEQUENCE</scope>
    <source>
        <strain evidence="3">Z-710</strain>
    </source>
</reference>
<proteinExistence type="predicted"/>
<evidence type="ECO:0000313" key="3">
    <source>
        <dbReference type="EMBL" id="XCI28084.1"/>
    </source>
</evidence>
<name>A0AAU8HRA0_9FIRM</name>